<keyword evidence="4" id="KW-0456">Lyase</keyword>
<dbReference type="GO" id="GO:0016846">
    <property type="term" value="F:carbon-sulfur lyase activity"/>
    <property type="evidence" value="ECO:0007669"/>
    <property type="project" value="InterPro"/>
</dbReference>
<comment type="caution">
    <text evidence="6">The sequence shown here is derived from an EMBL/GenBank/DDBJ whole genome shotgun (WGS) entry which is preliminary data.</text>
</comment>
<reference evidence="6 7" key="1">
    <citation type="submission" date="2018-10" db="EMBL/GenBank/DDBJ databases">
        <title>Genomic Encyclopedia of Type Strains, Phase IV (KMG-IV): sequencing the most valuable type-strain genomes for metagenomic binning, comparative biology and taxonomic classification.</title>
        <authorList>
            <person name="Goeker M."/>
        </authorList>
    </citation>
    <scope>NUCLEOTIDE SEQUENCE [LARGE SCALE GENOMIC DNA]</scope>
    <source>
        <strain evidence="6 7">DSM 4734</strain>
    </source>
</reference>
<dbReference type="OrthoDB" id="9807246at2"/>
<accession>A0A495D642</accession>
<dbReference type="RefSeq" id="WP_121211398.1">
    <property type="nucleotide sequence ID" value="NZ_RBIM01000004.1"/>
</dbReference>
<name>A0A495D642_9PROT</name>
<evidence type="ECO:0000313" key="6">
    <source>
        <dbReference type="EMBL" id="RKQ96430.1"/>
    </source>
</evidence>
<organism evidence="6 7">
    <name type="scientific">Maricaulis maris</name>
    <dbReference type="NCBI Taxonomy" id="74318"/>
    <lineage>
        <taxon>Bacteria</taxon>
        <taxon>Pseudomonadati</taxon>
        <taxon>Pseudomonadota</taxon>
        <taxon>Alphaproteobacteria</taxon>
        <taxon>Maricaulales</taxon>
        <taxon>Maricaulaceae</taxon>
        <taxon>Maricaulis</taxon>
    </lineage>
</organism>
<feature type="domain" description="CENP-V/GFA" evidence="5">
    <location>
        <begin position="8"/>
        <end position="111"/>
    </location>
</feature>
<gene>
    <name evidence="6" type="ORF">C7435_1760</name>
</gene>
<evidence type="ECO:0000256" key="3">
    <source>
        <dbReference type="ARBA" id="ARBA00022833"/>
    </source>
</evidence>
<dbReference type="SUPFAM" id="SSF51316">
    <property type="entry name" value="Mss4-like"/>
    <property type="match status" value="1"/>
</dbReference>
<dbReference type="InterPro" id="IPR006913">
    <property type="entry name" value="CENP-V/GFA"/>
</dbReference>
<dbReference type="AlphaFoldDB" id="A0A495D642"/>
<dbReference type="EMBL" id="RBIM01000004">
    <property type="protein sequence ID" value="RKQ96430.1"/>
    <property type="molecule type" value="Genomic_DNA"/>
</dbReference>
<dbReference type="InterPro" id="IPR011057">
    <property type="entry name" value="Mss4-like_sf"/>
</dbReference>
<dbReference type="PANTHER" id="PTHR33337">
    <property type="entry name" value="GFA DOMAIN-CONTAINING PROTEIN"/>
    <property type="match status" value="1"/>
</dbReference>
<dbReference type="PROSITE" id="PS51891">
    <property type="entry name" value="CENP_V_GFA"/>
    <property type="match status" value="1"/>
</dbReference>
<sequence length="154" mass="16760">MTQAQKTRNGGCRCGELRFRLTEPALFTAACHCRGCQRMSGGAYSLTVAVPDAQFAVTQGEPVIGGLHGDDIRHFHCPHCLSWVFTRPTGMDFVNVRTPMLDDPSGFTPFLETCTKDRLEGVTITAPHSYEAFPTMEEFGDLLAAYTAGPGKAD</sequence>
<keyword evidence="3" id="KW-0862">Zinc</keyword>
<evidence type="ECO:0000259" key="5">
    <source>
        <dbReference type="PROSITE" id="PS51891"/>
    </source>
</evidence>
<dbReference type="PANTHER" id="PTHR33337:SF40">
    <property type="entry name" value="CENP-V_GFA DOMAIN-CONTAINING PROTEIN-RELATED"/>
    <property type="match status" value="1"/>
</dbReference>
<evidence type="ECO:0000313" key="7">
    <source>
        <dbReference type="Proteomes" id="UP000273675"/>
    </source>
</evidence>
<dbReference type="Pfam" id="PF04828">
    <property type="entry name" value="GFA"/>
    <property type="match status" value="1"/>
</dbReference>
<keyword evidence="2" id="KW-0479">Metal-binding</keyword>
<comment type="similarity">
    <text evidence="1">Belongs to the Gfa family.</text>
</comment>
<evidence type="ECO:0000256" key="1">
    <source>
        <dbReference type="ARBA" id="ARBA00005495"/>
    </source>
</evidence>
<proteinExistence type="inferred from homology"/>
<dbReference type="Gene3D" id="3.90.1590.10">
    <property type="entry name" value="glutathione-dependent formaldehyde- activating enzyme (gfa)"/>
    <property type="match status" value="1"/>
</dbReference>
<dbReference type="GO" id="GO:0046872">
    <property type="term" value="F:metal ion binding"/>
    <property type="evidence" value="ECO:0007669"/>
    <property type="project" value="UniProtKB-KW"/>
</dbReference>
<evidence type="ECO:0000256" key="4">
    <source>
        <dbReference type="ARBA" id="ARBA00023239"/>
    </source>
</evidence>
<dbReference type="Proteomes" id="UP000273675">
    <property type="component" value="Unassembled WGS sequence"/>
</dbReference>
<evidence type="ECO:0000256" key="2">
    <source>
        <dbReference type="ARBA" id="ARBA00022723"/>
    </source>
</evidence>
<protein>
    <recommendedName>
        <fullName evidence="5">CENP-V/GFA domain-containing protein</fullName>
    </recommendedName>
</protein>